<proteinExistence type="inferred from homology"/>
<dbReference type="Gene3D" id="2.30.39.10">
    <property type="entry name" value="Alpha-1-antitrypsin, domain 1"/>
    <property type="match status" value="1"/>
</dbReference>
<dbReference type="GO" id="GO:0005615">
    <property type="term" value="C:extracellular space"/>
    <property type="evidence" value="ECO:0007669"/>
    <property type="project" value="InterPro"/>
</dbReference>
<dbReference type="GO" id="GO:0004867">
    <property type="term" value="F:serine-type endopeptidase inhibitor activity"/>
    <property type="evidence" value="ECO:0007669"/>
    <property type="project" value="InterPro"/>
</dbReference>
<dbReference type="InterPro" id="IPR042185">
    <property type="entry name" value="Serpin_sf_2"/>
</dbReference>
<dbReference type="SMART" id="SM00093">
    <property type="entry name" value="SERPIN"/>
    <property type="match status" value="1"/>
</dbReference>
<dbReference type="SUPFAM" id="SSF56574">
    <property type="entry name" value="Serpins"/>
    <property type="match status" value="1"/>
</dbReference>
<dbReference type="AlphaFoldDB" id="A0A146KBY6"/>
<dbReference type="InterPro" id="IPR036186">
    <property type="entry name" value="Serpin_sf"/>
</dbReference>
<comment type="similarity">
    <text evidence="1 2">Belongs to the serpin family.</text>
</comment>
<name>A0A146KBY6_9EUKA</name>
<evidence type="ECO:0000313" key="4">
    <source>
        <dbReference type="EMBL" id="JAP94293.1"/>
    </source>
</evidence>
<protein>
    <submittedName>
        <fullName evidence="4">Serpin 1</fullName>
    </submittedName>
</protein>
<dbReference type="Gene3D" id="3.30.497.10">
    <property type="entry name" value="Antithrombin, subunit I, domain 2"/>
    <property type="match status" value="1"/>
</dbReference>
<dbReference type="InterPro" id="IPR023796">
    <property type="entry name" value="Serpin_dom"/>
</dbReference>
<evidence type="ECO:0000256" key="1">
    <source>
        <dbReference type="ARBA" id="ARBA00009500"/>
    </source>
</evidence>
<dbReference type="EMBL" id="GDID01002313">
    <property type="protein sequence ID" value="JAP94293.1"/>
    <property type="molecule type" value="Transcribed_RNA"/>
</dbReference>
<dbReference type="InterPro" id="IPR000215">
    <property type="entry name" value="Serpin_fam"/>
</dbReference>
<dbReference type="PANTHER" id="PTHR11461">
    <property type="entry name" value="SERINE PROTEASE INHIBITOR, SERPIN"/>
    <property type="match status" value="1"/>
</dbReference>
<sequence length="333" mass="38095">HLEKIIQQLKFKTDNICYSPFSLFHALSILSFTSNDDAIQELLQTLQITQQQMLQLQNILKNDNTTQIASNIFLKDIPQINPQYEQQMMNLFSFVPEQLRSVDQVNNWCAQHTNNKIQSILNDIASVQSIIISAIHFKANWRVQFDKKKTTTKKFKGIDKTTKVPTMTIKSVFRYAHTATAQIVQLDYAGTNMKALIILPTNNQNFDVCICNQNFETVLYETNVILQLPKFKLESSFDLTHNMQQLGVEKIFSSINCIETLGSILKVDQILQKTFIQVDEEGTEAAALTAIVINKSASFFKAPIRYVEIICDRPFWFVLQMQGVPIFIASVVK</sequence>
<dbReference type="CDD" id="cd00172">
    <property type="entry name" value="serpin"/>
    <property type="match status" value="1"/>
</dbReference>
<feature type="domain" description="Serpin" evidence="3">
    <location>
        <begin position="3"/>
        <end position="333"/>
    </location>
</feature>
<evidence type="ECO:0000256" key="2">
    <source>
        <dbReference type="RuleBase" id="RU000411"/>
    </source>
</evidence>
<accession>A0A146KBY6</accession>
<dbReference type="PANTHER" id="PTHR11461:SF211">
    <property type="entry name" value="GH10112P-RELATED"/>
    <property type="match status" value="1"/>
</dbReference>
<feature type="non-terminal residue" evidence="4">
    <location>
        <position position="1"/>
    </location>
</feature>
<dbReference type="Pfam" id="PF00079">
    <property type="entry name" value="Serpin"/>
    <property type="match status" value="1"/>
</dbReference>
<reference evidence="4" key="1">
    <citation type="submission" date="2015-07" db="EMBL/GenBank/DDBJ databases">
        <title>Adaptation to a free-living lifestyle via gene acquisitions in the diplomonad Trepomonas sp. PC1.</title>
        <authorList>
            <person name="Xu F."/>
            <person name="Jerlstrom-Hultqvist J."/>
            <person name="Kolisko M."/>
            <person name="Simpson A.G.B."/>
            <person name="Roger A.J."/>
            <person name="Svard S.G."/>
            <person name="Andersson J.O."/>
        </authorList>
    </citation>
    <scope>NUCLEOTIDE SEQUENCE</scope>
    <source>
        <strain evidence="4">PC1</strain>
    </source>
</reference>
<gene>
    <name evidence="4" type="ORF">TPC1_13114</name>
</gene>
<evidence type="ECO:0000259" key="3">
    <source>
        <dbReference type="SMART" id="SM00093"/>
    </source>
</evidence>
<organism evidence="4">
    <name type="scientific">Trepomonas sp. PC1</name>
    <dbReference type="NCBI Taxonomy" id="1076344"/>
    <lineage>
        <taxon>Eukaryota</taxon>
        <taxon>Metamonada</taxon>
        <taxon>Diplomonadida</taxon>
        <taxon>Hexamitidae</taxon>
        <taxon>Hexamitinae</taxon>
        <taxon>Trepomonas</taxon>
    </lineage>
</organism>
<dbReference type="InterPro" id="IPR042178">
    <property type="entry name" value="Serpin_sf_1"/>
</dbReference>